<reference evidence="1 2" key="1">
    <citation type="submission" date="2017-06" db="EMBL/GenBank/DDBJ databases">
        <title>Description of Rhodopirellula bahusiensis sp. nov.</title>
        <authorList>
            <person name="Kizina J."/>
            <person name="Harder J."/>
        </authorList>
    </citation>
    <scope>NUCLEOTIDE SEQUENCE [LARGE SCALE GENOMIC DNA]</scope>
    <source>
        <strain evidence="1 2">SWK21</strain>
    </source>
</reference>
<dbReference type="EMBL" id="NIZW01000012">
    <property type="protein sequence ID" value="PHQ34210.1"/>
    <property type="molecule type" value="Genomic_DNA"/>
</dbReference>
<proteinExistence type="predicted"/>
<dbReference type="Proteomes" id="UP000225740">
    <property type="component" value="Unassembled WGS sequence"/>
</dbReference>
<sequence>MAAKKVPVAKVRSERVMCLSPSGPLGEAVLDPFPDILIETAFPDARRMPNCHANWTLSP</sequence>
<gene>
    <name evidence="1" type="ORF">CEE69_16335</name>
</gene>
<evidence type="ECO:0000313" key="2">
    <source>
        <dbReference type="Proteomes" id="UP000225740"/>
    </source>
</evidence>
<protein>
    <submittedName>
        <fullName evidence="1">Uncharacterized protein</fullName>
    </submittedName>
</protein>
<keyword evidence="2" id="KW-1185">Reference proteome</keyword>
<evidence type="ECO:0000313" key="1">
    <source>
        <dbReference type="EMBL" id="PHQ34210.1"/>
    </source>
</evidence>
<accession>A0A2G1W5V9</accession>
<name>A0A2G1W5V9_9BACT</name>
<comment type="caution">
    <text evidence="1">The sequence shown here is derived from an EMBL/GenBank/DDBJ whole genome shotgun (WGS) entry which is preliminary data.</text>
</comment>
<dbReference type="AlphaFoldDB" id="A0A2G1W5V9"/>
<organism evidence="1 2">
    <name type="scientific">Rhodopirellula bahusiensis</name>
    <dbReference type="NCBI Taxonomy" id="2014065"/>
    <lineage>
        <taxon>Bacteria</taxon>
        <taxon>Pseudomonadati</taxon>
        <taxon>Planctomycetota</taxon>
        <taxon>Planctomycetia</taxon>
        <taxon>Pirellulales</taxon>
        <taxon>Pirellulaceae</taxon>
        <taxon>Rhodopirellula</taxon>
    </lineage>
</organism>